<dbReference type="PANTHER" id="PTHR37610">
    <property type="entry name" value="CCHC-TYPE DOMAIN-CONTAINING PROTEIN"/>
    <property type="match status" value="1"/>
</dbReference>
<accession>A0A1U8Q4N5</accession>
<keyword evidence="2" id="KW-1185">Reference proteome</keyword>
<dbReference type="OrthoDB" id="5544992at2759"/>
<dbReference type="InParanoid" id="A0A1U8Q4N5"/>
<feature type="domain" description="Retrotransposon Copia-like N-terminal" evidence="1">
    <location>
        <begin position="14"/>
        <end position="61"/>
    </location>
</feature>
<organism evidence="2 3">
    <name type="scientific">Nelumbo nucifera</name>
    <name type="common">Sacred lotus</name>
    <dbReference type="NCBI Taxonomy" id="4432"/>
    <lineage>
        <taxon>Eukaryota</taxon>
        <taxon>Viridiplantae</taxon>
        <taxon>Streptophyta</taxon>
        <taxon>Embryophyta</taxon>
        <taxon>Tracheophyta</taxon>
        <taxon>Spermatophyta</taxon>
        <taxon>Magnoliopsida</taxon>
        <taxon>Proteales</taxon>
        <taxon>Nelumbonaceae</taxon>
        <taxon>Nelumbo</taxon>
    </lineage>
</organism>
<dbReference type="Pfam" id="PF14244">
    <property type="entry name" value="Retrotran_gag_3"/>
    <property type="match status" value="1"/>
</dbReference>
<sequence length="180" mass="20824">MATESDPSSPYFLHPSDNPRAVLVSSPLTDENYLTWRRAMRNALQVKNNYTFVDGSLPRPEDSEKEQAWVKCNSMVISWILDSLARDLHESIVYIETVQEIWNDLEDRFSQSNAPHIHQLKWDIALLQQAGQLVAAYFMKLKGLWNELAVLSLVPMCTCGTAKEFVVEREQERLHQFLRD</sequence>
<proteinExistence type="predicted"/>
<gene>
    <name evidence="3" type="primary">LOC109114872</name>
</gene>
<evidence type="ECO:0000313" key="3">
    <source>
        <dbReference type="RefSeq" id="XP_019053768.1"/>
    </source>
</evidence>
<dbReference type="PANTHER" id="PTHR37610:SF97">
    <property type="entry name" value="RETROTRANSPOSON GAG DOMAIN-CONTAINING PROTEIN"/>
    <property type="match status" value="1"/>
</dbReference>
<dbReference type="GeneID" id="109114872"/>
<evidence type="ECO:0000259" key="1">
    <source>
        <dbReference type="Pfam" id="PF14244"/>
    </source>
</evidence>
<dbReference type="RefSeq" id="XP_019053768.1">
    <property type="nucleotide sequence ID" value="XM_019198223.1"/>
</dbReference>
<evidence type="ECO:0000313" key="2">
    <source>
        <dbReference type="Proteomes" id="UP000189703"/>
    </source>
</evidence>
<name>A0A1U8Q4N5_NELNU</name>
<dbReference type="OMA" id="METESFF"/>
<dbReference type="AlphaFoldDB" id="A0A1U8Q4N5"/>
<protein>
    <submittedName>
        <fullName evidence="3">Uncharacterized protein LOC109114872</fullName>
    </submittedName>
</protein>
<reference evidence="3" key="1">
    <citation type="submission" date="2025-08" db="UniProtKB">
        <authorList>
            <consortium name="RefSeq"/>
        </authorList>
    </citation>
    <scope>IDENTIFICATION</scope>
</reference>
<dbReference type="KEGG" id="nnu:109114872"/>
<dbReference type="Proteomes" id="UP000189703">
    <property type="component" value="Unplaced"/>
</dbReference>
<dbReference type="InterPro" id="IPR029472">
    <property type="entry name" value="Copia-like_N"/>
</dbReference>